<reference evidence="2 3" key="1">
    <citation type="journal article" date="2012" name="Nat. Biotechnol.">
        <title>Draft genome sequence of pigeonpea (Cajanus cajan), an orphan legume crop of resource-poor farmers.</title>
        <authorList>
            <person name="Varshney R.K."/>
            <person name="Chen W."/>
            <person name="Li Y."/>
            <person name="Bharti A.K."/>
            <person name="Saxena R.K."/>
            <person name="Schlueter J.A."/>
            <person name="Donoghue M.T."/>
            <person name="Azam S."/>
            <person name="Fan G."/>
            <person name="Whaley A.M."/>
            <person name="Farmer A.D."/>
            <person name="Sheridan J."/>
            <person name="Iwata A."/>
            <person name="Tuteja R."/>
            <person name="Penmetsa R.V."/>
            <person name="Wu W."/>
            <person name="Upadhyaya H.D."/>
            <person name="Yang S.P."/>
            <person name="Shah T."/>
            <person name="Saxena K.B."/>
            <person name="Michael T."/>
            <person name="McCombie W.R."/>
            <person name="Yang B."/>
            <person name="Zhang G."/>
            <person name="Yang H."/>
            <person name="Wang J."/>
            <person name="Spillane C."/>
            <person name="Cook D.R."/>
            <person name="May G.D."/>
            <person name="Xu X."/>
            <person name="Jackson S.A."/>
        </authorList>
    </citation>
    <scope>NUCLEOTIDE SEQUENCE [LARGE SCALE GENOMIC DNA]</scope>
    <source>
        <strain evidence="3">cv. Asha</strain>
    </source>
</reference>
<accession>A0A151U3V3</accession>
<dbReference type="Gramene" id="C.cajan_06431.t">
    <property type="protein sequence ID" value="C.cajan_06431.t.cds1"/>
    <property type="gene ID" value="C.cajan_06431"/>
</dbReference>
<protein>
    <submittedName>
        <fullName evidence="2">Uncharacterized protein</fullName>
    </submittedName>
</protein>
<gene>
    <name evidence="2" type="ORF">KK1_006612</name>
</gene>
<name>A0A151U3V3_CAJCA</name>
<evidence type="ECO:0000313" key="3">
    <source>
        <dbReference type="Proteomes" id="UP000075243"/>
    </source>
</evidence>
<dbReference type="PANTHER" id="PTHR33116">
    <property type="entry name" value="REVERSE TRANSCRIPTASE ZINC-BINDING DOMAIN-CONTAINING PROTEIN-RELATED-RELATED"/>
    <property type="match status" value="1"/>
</dbReference>
<keyword evidence="1" id="KW-0472">Membrane</keyword>
<dbReference type="EMBL" id="CM003604">
    <property type="protein sequence ID" value="KYP73951.1"/>
    <property type="molecule type" value="Genomic_DNA"/>
</dbReference>
<organism evidence="2 3">
    <name type="scientific">Cajanus cajan</name>
    <name type="common">Pigeon pea</name>
    <name type="synonym">Cajanus indicus</name>
    <dbReference type="NCBI Taxonomy" id="3821"/>
    <lineage>
        <taxon>Eukaryota</taxon>
        <taxon>Viridiplantae</taxon>
        <taxon>Streptophyta</taxon>
        <taxon>Embryophyta</taxon>
        <taxon>Tracheophyta</taxon>
        <taxon>Spermatophyta</taxon>
        <taxon>Magnoliopsida</taxon>
        <taxon>eudicotyledons</taxon>
        <taxon>Gunneridae</taxon>
        <taxon>Pentapetalae</taxon>
        <taxon>rosids</taxon>
        <taxon>fabids</taxon>
        <taxon>Fabales</taxon>
        <taxon>Fabaceae</taxon>
        <taxon>Papilionoideae</taxon>
        <taxon>50 kb inversion clade</taxon>
        <taxon>NPAAA clade</taxon>
        <taxon>indigoferoid/millettioid clade</taxon>
        <taxon>Phaseoleae</taxon>
        <taxon>Cajanus</taxon>
    </lineage>
</organism>
<sequence length="146" mass="16970">MLRCFEIVLGLKVNFCKCNFGAVGMEPSIMKSYAHLLNCKLLHFPFFYLGLPIGANPRRAETWNPILQKLKKLSLWKSKTLSMARRVCLINFALASLPLFYLSFFKMPKKVARQIKSIQRWGPKRVIRRFLGLSGTRLLNQRHKVD</sequence>
<keyword evidence="3" id="KW-1185">Reference proteome</keyword>
<keyword evidence="1" id="KW-0812">Transmembrane</keyword>
<keyword evidence="1" id="KW-1133">Transmembrane helix</keyword>
<dbReference type="PANTHER" id="PTHR33116:SF78">
    <property type="entry name" value="OS12G0587133 PROTEIN"/>
    <property type="match status" value="1"/>
</dbReference>
<proteinExistence type="predicted"/>
<evidence type="ECO:0000256" key="1">
    <source>
        <dbReference type="SAM" id="Phobius"/>
    </source>
</evidence>
<feature type="transmembrane region" description="Helical" evidence="1">
    <location>
        <begin position="83"/>
        <end position="104"/>
    </location>
</feature>
<dbReference type="AlphaFoldDB" id="A0A151U3V3"/>
<dbReference type="Proteomes" id="UP000075243">
    <property type="component" value="Chromosome 2"/>
</dbReference>
<evidence type="ECO:0000313" key="2">
    <source>
        <dbReference type="EMBL" id="KYP73951.1"/>
    </source>
</evidence>